<dbReference type="Pfam" id="PF02586">
    <property type="entry name" value="SRAP"/>
    <property type="match status" value="1"/>
</dbReference>
<evidence type="ECO:0000256" key="4">
    <source>
        <dbReference type="ARBA" id="ARBA00022801"/>
    </source>
</evidence>
<sequence>MCGRLNITDSAGVKALCEQLDIALWPAQGMQFARFVRPTQTVSIVFAQPTGSQAHGQPSNVRVMRNAVWWLLLEPDEQPDRLTFKPSRYTSFNTRYDKLNKPGSAGYRAYRQQRCIIPAHGFGETLVRGSQKYYHDLVPEPPTGLAMGGLYRQWQGVDEDGQATIEYSCSVVTLPPHQKLGAVHTKASPLILSTEDDSVQRWLDPTINEPARLDDLLVPRLRHSYLAQPVDKPSTYQSQGEAFSISKD</sequence>
<dbReference type="InterPro" id="IPR003738">
    <property type="entry name" value="SRAP"/>
</dbReference>
<evidence type="ECO:0000256" key="1">
    <source>
        <dbReference type="ARBA" id="ARBA00008136"/>
    </source>
</evidence>
<keyword evidence="10" id="KW-1185">Reference proteome</keyword>
<evidence type="ECO:0000313" key="10">
    <source>
        <dbReference type="Proteomes" id="UP000262073"/>
    </source>
</evidence>
<dbReference type="EC" id="3.4.-.-" evidence="8"/>
<dbReference type="EMBL" id="CP031769">
    <property type="protein sequence ID" value="AXR06552.1"/>
    <property type="molecule type" value="Genomic_DNA"/>
</dbReference>
<keyword evidence="2 8" id="KW-0645">Protease</keyword>
<protein>
    <recommendedName>
        <fullName evidence="8">Abasic site processing protein</fullName>
        <ecNumber evidence="8">3.4.-.-</ecNumber>
    </recommendedName>
</protein>
<accession>A0A346NLZ5</accession>
<keyword evidence="7" id="KW-0456">Lyase</keyword>
<dbReference type="RefSeq" id="WP_108568018.1">
    <property type="nucleotide sequence ID" value="NZ_CP031769.1"/>
</dbReference>
<dbReference type="GO" id="GO:0003697">
    <property type="term" value="F:single-stranded DNA binding"/>
    <property type="evidence" value="ECO:0007669"/>
    <property type="project" value="InterPro"/>
</dbReference>
<evidence type="ECO:0000313" key="9">
    <source>
        <dbReference type="EMBL" id="AXR06552.1"/>
    </source>
</evidence>
<keyword evidence="5" id="KW-0190">Covalent protein-DNA linkage</keyword>
<evidence type="ECO:0000256" key="7">
    <source>
        <dbReference type="ARBA" id="ARBA00023239"/>
    </source>
</evidence>
<organism evidence="9 10">
    <name type="scientific">Salinimonas sediminis</name>
    <dbReference type="NCBI Taxonomy" id="2303538"/>
    <lineage>
        <taxon>Bacteria</taxon>
        <taxon>Pseudomonadati</taxon>
        <taxon>Pseudomonadota</taxon>
        <taxon>Gammaproteobacteria</taxon>
        <taxon>Alteromonadales</taxon>
        <taxon>Alteromonadaceae</taxon>
        <taxon>Alteromonas/Salinimonas group</taxon>
        <taxon>Salinimonas</taxon>
    </lineage>
</organism>
<comment type="similarity">
    <text evidence="1 8">Belongs to the SOS response-associated peptidase family.</text>
</comment>
<dbReference type="PANTHER" id="PTHR13604:SF0">
    <property type="entry name" value="ABASIC SITE PROCESSING PROTEIN HMCES"/>
    <property type="match status" value="1"/>
</dbReference>
<reference evidence="9 10" key="1">
    <citation type="submission" date="2018-08" db="EMBL/GenBank/DDBJ databases">
        <title>Salinimonas sediminis sp. nov., a piezophilic bacterium isolated from a deep-sea sediment sample from the New Britain Trench.</title>
        <authorList>
            <person name="Cao J."/>
        </authorList>
    </citation>
    <scope>NUCLEOTIDE SEQUENCE [LARGE SCALE GENOMIC DNA]</scope>
    <source>
        <strain evidence="9 10">N102</strain>
    </source>
</reference>
<proteinExistence type="inferred from homology"/>
<dbReference type="SUPFAM" id="SSF143081">
    <property type="entry name" value="BB1717-like"/>
    <property type="match status" value="1"/>
</dbReference>
<dbReference type="InterPro" id="IPR036590">
    <property type="entry name" value="SRAP-like"/>
</dbReference>
<evidence type="ECO:0000256" key="6">
    <source>
        <dbReference type="ARBA" id="ARBA00023125"/>
    </source>
</evidence>
<dbReference type="GO" id="GO:0008233">
    <property type="term" value="F:peptidase activity"/>
    <property type="evidence" value="ECO:0007669"/>
    <property type="project" value="UniProtKB-KW"/>
</dbReference>
<name>A0A346NLZ5_9ALTE</name>
<gene>
    <name evidence="9" type="ORF">D0Y50_09340</name>
</gene>
<dbReference type="PANTHER" id="PTHR13604">
    <property type="entry name" value="DC12-RELATED"/>
    <property type="match status" value="1"/>
</dbReference>
<evidence type="ECO:0000256" key="8">
    <source>
        <dbReference type="RuleBase" id="RU364100"/>
    </source>
</evidence>
<dbReference type="GO" id="GO:0016829">
    <property type="term" value="F:lyase activity"/>
    <property type="evidence" value="ECO:0007669"/>
    <property type="project" value="UniProtKB-KW"/>
</dbReference>
<evidence type="ECO:0000256" key="5">
    <source>
        <dbReference type="ARBA" id="ARBA00023124"/>
    </source>
</evidence>
<evidence type="ECO:0000256" key="2">
    <source>
        <dbReference type="ARBA" id="ARBA00022670"/>
    </source>
</evidence>
<keyword evidence="4 8" id="KW-0378">Hydrolase</keyword>
<dbReference type="OrthoDB" id="6192129at2"/>
<dbReference type="Gene3D" id="3.90.1680.10">
    <property type="entry name" value="SOS response associated peptidase-like"/>
    <property type="match status" value="1"/>
</dbReference>
<keyword evidence="6" id="KW-0238">DNA-binding</keyword>
<keyword evidence="3" id="KW-0227">DNA damage</keyword>
<evidence type="ECO:0000256" key="3">
    <source>
        <dbReference type="ARBA" id="ARBA00022763"/>
    </source>
</evidence>
<dbReference type="Proteomes" id="UP000262073">
    <property type="component" value="Chromosome"/>
</dbReference>
<dbReference type="AlphaFoldDB" id="A0A346NLZ5"/>
<dbReference type="GO" id="GO:0106300">
    <property type="term" value="P:protein-DNA covalent cross-linking repair"/>
    <property type="evidence" value="ECO:0007669"/>
    <property type="project" value="InterPro"/>
</dbReference>
<dbReference type="GO" id="GO:0006508">
    <property type="term" value="P:proteolysis"/>
    <property type="evidence" value="ECO:0007669"/>
    <property type="project" value="UniProtKB-KW"/>
</dbReference>
<dbReference type="KEGG" id="salm:D0Y50_09340"/>